<dbReference type="InterPro" id="IPR018303">
    <property type="entry name" value="ATPase_P-typ_P_site"/>
</dbReference>
<dbReference type="Pfam" id="PF00690">
    <property type="entry name" value="Cation_ATPase_N"/>
    <property type="match status" value="1"/>
</dbReference>
<dbReference type="SFLD" id="SFLDS00003">
    <property type="entry name" value="Haloacid_Dehalogenase"/>
    <property type="match status" value="1"/>
</dbReference>
<dbReference type="InterPro" id="IPR023299">
    <property type="entry name" value="ATPase_P-typ_cyto_dom_N"/>
</dbReference>
<dbReference type="SUPFAM" id="SSF81660">
    <property type="entry name" value="Metal cation-transporting ATPase, ATP-binding domain N"/>
    <property type="match status" value="1"/>
</dbReference>
<dbReference type="FunFam" id="3.40.50.1000:FF:000129">
    <property type="entry name" value="Calcium-translocating P-type ATPase PMCA-type"/>
    <property type="match status" value="1"/>
</dbReference>
<protein>
    <submittedName>
        <fullName evidence="12">Calcium-translocating P-type ATPase, PMCA-type</fullName>
        <ecNumber evidence="12">3.6.3.-</ecNumber>
    </submittedName>
</protein>
<feature type="transmembrane region" description="Helical" evidence="10">
    <location>
        <begin position="732"/>
        <end position="753"/>
    </location>
</feature>
<keyword evidence="7" id="KW-1278">Translocase</keyword>
<evidence type="ECO:0000256" key="7">
    <source>
        <dbReference type="ARBA" id="ARBA00022967"/>
    </source>
</evidence>
<dbReference type="PRINTS" id="PR00120">
    <property type="entry name" value="HATPASE"/>
</dbReference>
<dbReference type="PANTHER" id="PTHR24093:SF369">
    <property type="entry name" value="CALCIUM-TRANSPORTING ATPASE"/>
    <property type="match status" value="1"/>
</dbReference>
<keyword evidence="9 10" id="KW-0472">Membrane</keyword>
<feature type="transmembrane region" description="Helical" evidence="10">
    <location>
        <begin position="265"/>
        <end position="282"/>
    </location>
</feature>
<geneLocation type="plasmid" evidence="12">
    <name>fosmid 2F</name>
</geneLocation>
<dbReference type="Gene3D" id="2.70.150.10">
    <property type="entry name" value="Calcium-transporting ATPase, cytoplasmic transduction domain A"/>
    <property type="match status" value="1"/>
</dbReference>
<evidence type="ECO:0000256" key="10">
    <source>
        <dbReference type="SAM" id="Phobius"/>
    </source>
</evidence>
<gene>
    <name evidence="12" type="ORF">WWTP_pFosmid_2F_0029</name>
</gene>
<feature type="transmembrane region" description="Helical" evidence="10">
    <location>
        <begin position="72"/>
        <end position="89"/>
    </location>
</feature>
<feature type="transmembrane region" description="Helical" evidence="10">
    <location>
        <begin position="48"/>
        <end position="66"/>
    </location>
</feature>
<dbReference type="Pfam" id="PF13246">
    <property type="entry name" value="Cation_ATPase"/>
    <property type="match status" value="1"/>
</dbReference>
<dbReference type="SFLD" id="SFLDF00027">
    <property type="entry name" value="p-type_atpase"/>
    <property type="match status" value="1"/>
</dbReference>
<dbReference type="AlphaFoldDB" id="A0A0A8KWR5"/>
<dbReference type="Gene3D" id="3.40.1110.10">
    <property type="entry name" value="Calcium-transporting ATPase, cytoplasmic domain N"/>
    <property type="match status" value="1"/>
</dbReference>
<dbReference type="GO" id="GO:0016887">
    <property type="term" value="F:ATP hydrolysis activity"/>
    <property type="evidence" value="ECO:0007669"/>
    <property type="project" value="InterPro"/>
</dbReference>
<dbReference type="SUPFAM" id="SSF81665">
    <property type="entry name" value="Calcium ATPase, transmembrane domain M"/>
    <property type="match status" value="1"/>
</dbReference>
<dbReference type="NCBIfam" id="TIGR01494">
    <property type="entry name" value="ATPase_P-type"/>
    <property type="match status" value="2"/>
</dbReference>
<dbReference type="GO" id="GO:0005388">
    <property type="term" value="F:P-type calcium transporter activity"/>
    <property type="evidence" value="ECO:0007669"/>
    <property type="project" value="TreeGrafter"/>
</dbReference>
<proteinExistence type="predicted"/>
<keyword evidence="12" id="KW-0378">Hydrolase</keyword>
<dbReference type="InterPro" id="IPR023214">
    <property type="entry name" value="HAD_sf"/>
</dbReference>
<dbReference type="PRINTS" id="PR00119">
    <property type="entry name" value="CATATPASE"/>
</dbReference>
<comment type="subcellular location">
    <subcellularLocation>
        <location evidence="1">Endomembrane system</location>
        <topology evidence="1">Multi-pass membrane protein</topology>
    </subcellularLocation>
</comment>
<dbReference type="InterPro" id="IPR023298">
    <property type="entry name" value="ATPase_P-typ_TM_dom_sf"/>
</dbReference>
<feature type="transmembrane region" description="Helical" evidence="10">
    <location>
        <begin position="232"/>
        <end position="253"/>
    </location>
</feature>
<evidence type="ECO:0000259" key="11">
    <source>
        <dbReference type="SMART" id="SM00831"/>
    </source>
</evidence>
<evidence type="ECO:0000256" key="5">
    <source>
        <dbReference type="ARBA" id="ARBA00022840"/>
    </source>
</evidence>
<dbReference type="InterPro" id="IPR008250">
    <property type="entry name" value="ATPase_P-typ_transduc_dom_A_sf"/>
</dbReference>
<sequence>MEGNYKGYTGLTSAEVAESRERHGKNVLTPPEKEPLWRLFLHKFEDPIIRILLIAAFLSLGISFIHRDFIETIGIFFAIFLATGVGFWFEMDASKKFDILNKVNDETPVKVMRDGVITEIPKSEIVCGDLVLLDTGEEIPADGELAEALSLSVNESTLTGEPVTSKSTNPLDFDSEATYPSNRIFRGTTVIEGHCSYVVTEVGDSTEFGKVAEKSAERSTEQTPLNKQLESLAGFIGFAGLLTAFLLFSILYIKEILTPQSVFTPAQIILLTSAIAGLLALIGKIWMPILRYSSKKKRGERGWLFWILTGFLIFSLPVITGEILGFNMFSSDALVSLDVASRILGHFMVAVTLIVVAIPEGLPMAVTLSLAMSMRRMLLTNNLVRKMHATETMGAATVICTDKTGTLTMNQMRVSEALFSDNKNLVYESISLNSTAFLDFTSGGMPKALGNPTEAALLLWMHENGEDYLGIRKSTSVESQLTFSTERKYMATLAISPSLGKLLLYVKGAPEIVAGKCKNVPDDIPGRLLDFQSRAMRTLGFAFCEIDPSDRRSIEEMASGGLEFLGAVAISDPVRPDVPAAVMRCRGAGIDVKIVTGDTPATAMEIGRQIGILERDEKNPEKYVITGSDFAAMTDEDAFKLVKELRIMCRARPGDKQRLVELLQKRGEVVAVTGDGTNDAPALNHAHVGLSMGSGTSVAKEASDITLLDDSFNSIATAVMWGRSLYQNIQRFIIFQLTINLTAMLIVLLGTLLGHDLPLTVTQMLWVNLIMDTFAAGALASLPPEERVMKLAPRDSSASFYYYFFY</sequence>
<dbReference type="InterPro" id="IPR001757">
    <property type="entry name" value="P_typ_ATPase"/>
</dbReference>
<organism evidence="12">
    <name type="scientific">wastewater metagenome</name>
    <dbReference type="NCBI Taxonomy" id="527639"/>
    <lineage>
        <taxon>unclassified sequences</taxon>
        <taxon>metagenomes</taxon>
        <taxon>ecological metagenomes</taxon>
    </lineage>
</organism>
<dbReference type="SMART" id="SM00831">
    <property type="entry name" value="Cation_ATPase_N"/>
    <property type="match status" value="1"/>
</dbReference>
<evidence type="ECO:0000313" key="12">
    <source>
        <dbReference type="EMBL" id="CDL65417.1"/>
    </source>
</evidence>
<dbReference type="Gene3D" id="3.40.50.1000">
    <property type="entry name" value="HAD superfamily/HAD-like"/>
    <property type="match status" value="1"/>
</dbReference>
<dbReference type="PANTHER" id="PTHR24093">
    <property type="entry name" value="CATION TRANSPORTING ATPASE"/>
    <property type="match status" value="1"/>
</dbReference>
<dbReference type="EC" id="3.6.3.-" evidence="12"/>
<dbReference type="InterPro" id="IPR006068">
    <property type="entry name" value="ATPase_P-typ_cation-transptr_C"/>
</dbReference>
<evidence type="ECO:0000256" key="2">
    <source>
        <dbReference type="ARBA" id="ARBA00022692"/>
    </source>
</evidence>
<feature type="transmembrane region" description="Helical" evidence="10">
    <location>
        <begin position="346"/>
        <end position="371"/>
    </location>
</feature>
<name>A0A0A8KWR5_9ZZZZ</name>
<dbReference type="Gene3D" id="1.20.1110.10">
    <property type="entry name" value="Calcium-transporting ATPase, transmembrane domain"/>
    <property type="match status" value="1"/>
</dbReference>
<dbReference type="Pfam" id="PF08282">
    <property type="entry name" value="Hydrolase_3"/>
    <property type="match status" value="1"/>
</dbReference>
<dbReference type="Pfam" id="PF00122">
    <property type="entry name" value="E1-E2_ATPase"/>
    <property type="match status" value="1"/>
</dbReference>
<keyword evidence="4" id="KW-0547">Nucleotide-binding</keyword>
<evidence type="ECO:0000256" key="9">
    <source>
        <dbReference type="ARBA" id="ARBA00023136"/>
    </source>
</evidence>
<evidence type="ECO:0000256" key="6">
    <source>
        <dbReference type="ARBA" id="ARBA00022842"/>
    </source>
</evidence>
<evidence type="ECO:0000256" key="8">
    <source>
        <dbReference type="ARBA" id="ARBA00022989"/>
    </source>
</evidence>
<dbReference type="EMBL" id="HG796239">
    <property type="protein sequence ID" value="CDL65417.1"/>
    <property type="molecule type" value="Genomic_DNA"/>
</dbReference>
<reference evidence="12" key="1">
    <citation type="journal article" date="2015" name="Res. Microbiol.">
        <title>New FeFe-hydrogenase genes identified in a metagenomic fosmid library from a municipal wastewater treatment plant as revealed by high-throughput sequencing.</title>
        <authorList>
            <person name="Tomazetto G."/>
            <person name="Wibberg D."/>
            <person name="Schluter A."/>
            <person name="Oliveira V.M."/>
        </authorList>
    </citation>
    <scope>NUCLEOTIDE SEQUENCE</scope>
    <source>
        <plasmid evidence="12">fosmid 2F</plasmid>
    </source>
</reference>
<evidence type="ECO:0000256" key="3">
    <source>
        <dbReference type="ARBA" id="ARBA00022723"/>
    </source>
</evidence>
<dbReference type="InterPro" id="IPR044492">
    <property type="entry name" value="P_typ_ATPase_HD_dom"/>
</dbReference>
<dbReference type="Pfam" id="PF00689">
    <property type="entry name" value="Cation_ATPase_C"/>
    <property type="match status" value="1"/>
</dbReference>
<dbReference type="InterPro" id="IPR036412">
    <property type="entry name" value="HAD-like_sf"/>
</dbReference>
<dbReference type="InterPro" id="IPR004014">
    <property type="entry name" value="ATPase_P-typ_cation-transptr_N"/>
</dbReference>
<keyword evidence="12" id="KW-0614">Plasmid</keyword>
<dbReference type="SUPFAM" id="SSF56784">
    <property type="entry name" value="HAD-like"/>
    <property type="match status" value="1"/>
</dbReference>
<keyword evidence="3" id="KW-0479">Metal-binding</keyword>
<evidence type="ECO:0000256" key="4">
    <source>
        <dbReference type="ARBA" id="ARBA00022741"/>
    </source>
</evidence>
<dbReference type="SUPFAM" id="SSF81653">
    <property type="entry name" value="Calcium ATPase, transduction domain A"/>
    <property type="match status" value="1"/>
</dbReference>
<evidence type="ECO:0000256" key="1">
    <source>
        <dbReference type="ARBA" id="ARBA00004127"/>
    </source>
</evidence>
<keyword evidence="5" id="KW-0067">ATP-binding</keyword>
<accession>A0A0A8KWR5</accession>
<dbReference type="GO" id="GO:0012505">
    <property type="term" value="C:endomembrane system"/>
    <property type="evidence" value="ECO:0007669"/>
    <property type="project" value="UniProtKB-SubCell"/>
</dbReference>
<dbReference type="PROSITE" id="PS00154">
    <property type="entry name" value="ATPASE_E1_E2"/>
    <property type="match status" value="1"/>
</dbReference>
<keyword evidence="6" id="KW-0460">Magnesium</keyword>
<dbReference type="SFLD" id="SFLDG00002">
    <property type="entry name" value="C1.7:_P-type_atpase_like"/>
    <property type="match status" value="1"/>
</dbReference>
<feature type="domain" description="Cation-transporting P-type ATPase N-terminal" evidence="11">
    <location>
        <begin position="1"/>
        <end position="64"/>
    </location>
</feature>
<dbReference type="GO" id="GO:0005524">
    <property type="term" value="F:ATP binding"/>
    <property type="evidence" value="ECO:0007669"/>
    <property type="project" value="UniProtKB-KW"/>
</dbReference>
<keyword evidence="8 10" id="KW-1133">Transmembrane helix</keyword>
<dbReference type="InterPro" id="IPR059000">
    <property type="entry name" value="ATPase_P-type_domA"/>
</dbReference>
<keyword evidence="2 10" id="KW-0812">Transmembrane</keyword>
<dbReference type="GO" id="GO:0046872">
    <property type="term" value="F:metal ion binding"/>
    <property type="evidence" value="ECO:0007669"/>
    <property type="project" value="UniProtKB-KW"/>
</dbReference>
<feature type="transmembrane region" description="Helical" evidence="10">
    <location>
        <begin position="303"/>
        <end position="326"/>
    </location>
</feature>
<dbReference type="GO" id="GO:0005886">
    <property type="term" value="C:plasma membrane"/>
    <property type="evidence" value="ECO:0007669"/>
    <property type="project" value="TreeGrafter"/>
</dbReference>